<dbReference type="OrthoDB" id="3268424at2759"/>
<reference evidence="2" key="1">
    <citation type="journal article" date="2014" name="Proc. Natl. Acad. Sci. U.S.A.">
        <title>Extensive sampling of basidiomycete genomes demonstrates inadequacy of the white-rot/brown-rot paradigm for wood decay fungi.</title>
        <authorList>
            <person name="Riley R."/>
            <person name="Salamov A.A."/>
            <person name="Brown D.W."/>
            <person name="Nagy L.G."/>
            <person name="Floudas D."/>
            <person name="Held B.W."/>
            <person name="Levasseur A."/>
            <person name="Lombard V."/>
            <person name="Morin E."/>
            <person name="Otillar R."/>
            <person name="Lindquist E.A."/>
            <person name="Sun H."/>
            <person name="LaButti K.M."/>
            <person name="Schmutz J."/>
            <person name="Jabbour D."/>
            <person name="Luo H."/>
            <person name="Baker S.E."/>
            <person name="Pisabarro A.G."/>
            <person name="Walton J.D."/>
            <person name="Blanchette R.A."/>
            <person name="Henrissat B."/>
            <person name="Martin F."/>
            <person name="Cullen D."/>
            <person name="Hibbett D.S."/>
            <person name="Grigoriev I.V."/>
        </authorList>
    </citation>
    <scope>NUCLEOTIDE SEQUENCE [LARGE SCALE GENOMIC DNA]</scope>
    <source>
        <strain evidence="2">FD-172 SS1</strain>
    </source>
</reference>
<name>A0A067MZR9_BOTB1</name>
<dbReference type="Proteomes" id="UP000027195">
    <property type="component" value="Unassembled WGS sequence"/>
</dbReference>
<evidence type="ECO:0008006" key="3">
    <source>
        <dbReference type="Google" id="ProtNLM"/>
    </source>
</evidence>
<evidence type="ECO:0000313" key="2">
    <source>
        <dbReference type="Proteomes" id="UP000027195"/>
    </source>
</evidence>
<feature type="non-terminal residue" evidence="1">
    <location>
        <position position="1"/>
    </location>
</feature>
<protein>
    <recommendedName>
        <fullName evidence="3">HAT C-terminal dimerisation domain-containing protein</fullName>
    </recommendedName>
</protein>
<proteinExistence type="predicted"/>
<gene>
    <name evidence="1" type="ORF">BOTBODRAFT_106049</name>
</gene>
<organism evidence="1 2">
    <name type="scientific">Botryobasidium botryosum (strain FD-172 SS1)</name>
    <dbReference type="NCBI Taxonomy" id="930990"/>
    <lineage>
        <taxon>Eukaryota</taxon>
        <taxon>Fungi</taxon>
        <taxon>Dikarya</taxon>
        <taxon>Basidiomycota</taxon>
        <taxon>Agaricomycotina</taxon>
        <taxon>Agaricomycetes</taxon>
        <taxon>Cantharellales</taxon>
        <taxon>Botryobasidiaceae</taxon>
        <taxon>Botryobasidium</taxon>
    </lineage>
</organism>
<dbReference type="HOGENOM" id="CLU_009123_16_0_1"/>
<dbReference type="AlphaFoldDB" id="A0A067MZR9"/>
<dbReference type="EMBL" id="KL198024">
    <property type="protein sequence ID" value="KDQ17362.1"/>
    <property type="molecule type" value="Genomic_DNA"/>
</dbReference>
<evidence type="ECO:0000313" key="1">
    <source>
        <dbReference type="EMBL" id="KDQ17362.1"/>
    </source>
</evidence>
<dbReference type="InParanoid" id="A0A067MZR9"/>
<accession>A0A067MZR9</accession>
<keyword evidence="2" id="KW-1185">Reference proteome</keyword>
<sequence>DFYSMLASSIDAERSFSDGRNMVSHLQHNMSANAFRAQMAVGSWANTPLLPKLPEVAEMIVKPKESN</sequence>